<dbReference type="PROSITE" id="PS00903">
    <property type="entry name" value="CYT_DCMP_DEAMINASES_1"/>
    <property type="match status" value="1"/>
</dbReference>
<dbReference type="Pfam" id="PF00383">
    <property type="entry name" value="dCMP_cyt_deam_1"/>
    <property type="match status" value="1"/>
</dbReference>
<evidence type="ECO:0000256" key="3">
    <source>
        <dbReference type="ARBA" id="ARBA00022801"/>
    </source>
</evidence>
<dbReference type="CDD" id="cd01285">
    <property type="entry name" value="nucleoside_deaminase"/>
    <property type="match status" value="1"/>
</dbReference>
<evidence type="ECO:0000256" key="4">
    <source>
        <dbReference type="ARBA" id="ARBA00022833"/>
    </source>
</evidence>
<proteinExistence type="inferred from homology"/>
<dbReference type="InterPro" id="IPR016193">
    <property type="entry name" value="Cytidine_deaminase-like"/>
</dbReference>
<dbReference type="Gene3D" id="3.40.140.10">
    <property type="entry name" value="Cytidine Deaminase, domain 2"/>
    <property type="match status" value="1"/>
</dbReference>
<evidence type="ECO:0000259" key="5">
    <source>
        <dbReference type="PROSITE" id="PS51747"/>
    </source>
</evidence>
<dbReference type="PANTHER" id="PTHR11079">
    <property type="entry name" value="CYTOSINE DEAMINASE FAMILY MEMBER"/>
    <property type="match status" value="1"/>
</dbReference>
<name>A0A2V4XHQ6_9FLAO</name>
<comment type="caution">
    <text evidence="6">The sequence shown here is derived from an EMBL/GenBank/DDBJ whole genome shotgun (WGS) entry which is preliminary data.</text>
</comment>
<dbReference type="GO" id="GO:0047974">
    <property type="term" value="F:guanosine deaminase activity"/>
    <property type="evidence" value="ECO:0007669"/>
    <property type="project" value="TreeGrafter"/>
</dbReference>
<keyword evidence="4" id="KW-0862">Zinc</keyword>
<protein>
    <submittedName>
        <fullName evidence="6">tRNA(Arg) A34 adenosine deaminase TadA</fullName>
    </submittedName>
</protein>
<reference evidence="6 7" key="1">
    <citation type="submission" date="2018-06" db="EMBL/GenBank/DDBJ databases">
        <title>Genomic Encyclopedia of Type Strains, Phase III (KMG-III): the genomes of soil and plant-associated and newly described type strains.</title>
        <authorList>
            <person name="Whitman W."/>
        </authorList>
    </citation>
    <scope>NUCLEOTIDE SEQUENCE [LARGE SCALE GENOMIC DNA]</scope>
    <source>
        <strain evidence="6 7">CECT 7945</strain>
    </source>
</reference>
<evidence type="ECO:0000313" key="6">
    <source>
        <dbReference type="EMBL" id="PYE82810.1"/>
    </source>
</evidence>
<dbReference type="InterPro" id="IPR002125">
    <property type="entry name" value="CMP_dCMP_dom"/>
</dbReference>
<dbReference type="PANTHER" id="PTHR11079:SF161">
    <property type="entry name" value="CMP_DCMP-TYPE DEAMINASE DOMAIN-CONTAINING PROTEIN"/>
    <property type="match status" value="1"/>
</dbReference>
<dbReference type="AlphaFoldDB" id="A0A2V4XHQ6"/>
<dbReference type="EMBL" id="QJTD01000001">
    <property type="protein sequence ID" value="PYE82810.1"/>
    <property type="molecule type" value="Genomic_DNA"/>
</dbReference>
<organism evidence="6 7">
    <name type="scientific">Winogradskyella epiphytica</name>
    <dbReference type="NCBI Taxonomy" id="262005"/>
    <lineage>
        <taxon>Bacteria</taxon>
        <taxon>Pseudomonadati</taxon>
        <taxon>Bacteroidota</taxon>
        <taxon>Flavobacteriia</taxon>
        <taxon>Flavobacteriales</taxon>
        <taxon>Flavobacteriaceae</taxon>
        <taxon>Winogradskyella</taxon>
    </lineage>
</organism>
<accession>A0A2V4XHQ6</accession>
<keyword evidence="2" id="KW-0479">Metal-binding</keyword>
<sequence>MFRKTDTYYIMTEKEKFMQEAVNAALKGMNNNEGGPFGCVIVKDGKIVGKGNNKVTSSNDPTAHAEVTAIRDACKNLGSFQLDGCEIYTSCEPCPMCLGAIYWARPDKVYYGSSQQEAADIGFDDEFIYKEIPLPYEKRSIPFERVAPEVAIEAFKLWSKKEDKTEY</sequence>
<dbReference type="FunFam" id="3.40.140.10:FF:000011">
    <property type="entry name" value="tRNA-specific adenosine deaminase"/>
    <property type="match status" value="1"/>
</dbReference>
<evidence type="ECO:0000313" key="7">
    <source>
        <dbReference type="Proteomes" id="UP000248054"/>
    </source>
</evidence>
<feature type="domain" description="CMP/dCMP-type deaminase" evidence="5">
    <location>
        <begin position="12"/>
        <end position="143"/>
    </location>
</feature>
<comment type="similarity">
    <text evidence="1">Belongs to the cytidine and deoxycytidylate deaminase family.</text>
</comment>
<dbReference type="GO" id="GO:0008270">
    <property type="term" value="F:zinc ion binding"/>
    <property type="evidence" value="ECO:0007669"/>
    <property type="project" value="InterPro"/>
</dbReference>
<dbReference type="GO" id="GO:0006152">
    <property type="term" value="P:purine nucleoside catabolic process"/>
    <property type="evidence" value="ECO:0007669"/>
    <property type="project" value="TreeGrafter"/>
</dbReference>
<dbReference type="PROSITE" id="PS51747">
    <property type="entry name" value="CYT_DCMP_DEAMINASES_2"/>
    <property type="match status" value="1"/>
</dbReference>
<keyword evidence="7" id="KW-1185">Reference proteome</keyword>
<dbReference type="InterPro" id="IPR016192">
    <property type="entry name" value="APOBEC/CMP_deaminase_Zn-bd"/>
</dbReference>
<keyword evidence="3" id="KW-0378">Hydrolase</keyword>
<gene>
    <name evidence="6" type="ORF">DFQ11_101238</name>
</gene>
<evidence type="ECO:0000256" key="2">
    <source>
        <dbReference type="ARBA" id="ARBA00022723"/>
    </source>
</evidence>
<evidence type="ECO:0000256" key="1">
    <source>
        <dbReference type="ARBA" id="ARBA00006576"/>
    </source>
</evidence>
<dbReference type="SUPFAM" id="SSF53927">
    <property type="entry name" value="Cytidine deaminase-like"/>
    <property type="match status" value="1"/>
</dbReference>
<dbReference type="Proteomes" id="UP000248054">
    <property type="component" value="Unassembled WGS sequence"/>
</dbReference>